<evidence type="ECO:0000313" key="2">
    <source>
        <dbReference type="EMBL" id="PLW38914.1"/>
    </source>
</evidence>
<evidence type="ECO:0000256" key="1">
    <source>
        <dbReference type="SAM" id="MobiDB-lite"/>
    </source>
</evidence>
<name>A0A2N5UMC3_9BASI</name>
<sequence>MSEDNVVIKENHLPAAGQALTRFLVPGGGVPGGVTRIPGRKQVVDITLAILEYPLGTYHMTHMSSSHPIDINTTSTDPPIQRGLNPPTQQLFNNSSPT</sequence>
<comment type="caution">
    <text evidence="2">The sequence shown here is derived from an EMBL/GenBank/DDBJ whole genome shotgun (WGS) entry which is preliminary data.</text>
</comment>
<evidence type="ECO:0000313" key="3">
    <source>
        <dbReference type="Proteomes" id="UP000235388"/>
    </source>
</evidence>
<proteinExistence type="predicted"/>
<feature type="region of interest" description="Disordered" evidence="1">
    <location>
        <begin position="66"/>
        <end position="98"/>
    </location>
</feature>
<organism evidence="2 3">
    <name type="scientific">Puccinia coronata f. sp. avenae</name>
    <dbReference type="NCBI Taxonomy" id="200324"/>
    <lineage>
        <taxon>Eukaryota</taxon>
        <taxon>Fungi</taxon>
        <taxon>Dikarya</taxon>
        <taxon>Basidiomycota</taxon>
        <taxon>Pucciniomycotina</taxon>
        <taxon>Pucciniomycetes</taxon>
        <taxon>Pucciniales</taxon>
        <taxon>Pucciniaceae</taxon>
        <taxon>Puccinia</taxon>
    </lineage>
</organism>
<reference evidence="2 3" key="1">
    <citation type="submission" date="2017-11" db="EMBL/GenBank/DDBJ databases">
        <title>De novo assembly and phasing of dikaryotic genomes from two isolates of Puccinia coronata f. sp. avenae, the causal agent of oat crown rust.</title>
        <authorList>
            <person name="Miller M.E."/>
            <person name="Zhang Y."/>
            <person name="Omidvar V."/>
            <person name="Sperschneider J."/>
            <person name="Schwessinger B."/>
            <person name="Raley C."/>
            <person name="Palmer J.M."/>
            <person name="Garnica D."/>
            <person name="Upadhyaya N."/>
            <person name="Rathjen J."/>
            <person name="Taylor J.M."/>
            <person name="Park R.F."/>
            <person name="Dodds P.N."/>
            <person name="Hirsch C.D."/>
            <person name="Kianian S.F."/>
            <person name="Figueroa M."/>
        </authorList>
    </citation>
    <scope>NUCLEOTIDE SEQUENCE [LARGE SCALE GENOMIC DNA]</scope>
    <source>
        <strain evidence="2">12NC29</strain>
    </source>
</reference>
<feature type="compositionally biased region" description="Polar residues" evidence="1">
    <location>
        <begin position="86"/>
        <end position="98"/>
    </location>
</feature>
<keyword evidence="3" id="KW-1185">Reference proteome</keyword>
<accession>A0A2N5UMC3</accession>
<dbReference type="AlphaFoldDB" id="A0A2N5UMC3"/>
<dbReference type="EMBL" id="PGCJ01000201">
    <property type="protein sequence ID" value="PLW38914.1"/>
    <property type="molecule type" value="Genomic_DNA"/>
</dbReference>
<dbReference type="Proteomes" id="UP000235388">
    <property type="component" value="Unassembled WGS sequence"/>
</dbReference>
<feature type="compositionally biased region" description="Polar residues" evidence="1">
    <location>
        <begin position="66"/>
        <end position="78"/>
    </location>
</feature>
<gene>
    <name evidence="2" type="ORF">PCANC_15901</name>
</gene>
<protein>
    <submittedName>
        <fullName evidence="2">Uncharacterized protein</fullName>
    </submittedName>
</protein>